<gene>
    <name evidence="2" type="ORF">ACFFHM_09960</name>
</gene>
<dbReference type="SUPFAM" id="SSF54292">
    <property type="entry name" value="2Fe-2S ferredoxin-like"/>
    <property type="match status" value="1"/>
</dbReference>
<evidence type="ECO:0000259" key="1">
    <source>
        <dbReference type="PROSITE" id="PS51085"/>
    </source>
</evidence>
<dbReference type="Gene3D" id="3.10.20.30">
    <property type="match status" value="1"/>
</dbReference>
<dbReference type="InterPro" id="IPR012675">
    <property type="entry name" value="Beta-grasp_dom_sf"/>
</dbReference>
<dbReference type="RefSeq" id="WP_335960376.1">
    <property type="nucleotide sequence ID" value="NZ_JAXBLX010000010.1"/>
</dbReference>
<dbReference type="Pfam" id="PF00111">
    <property type="entry name" value="Fer2"/>
    <property type="match status" value="1"/>
</dbReference>
<name>A0ABV6KBW7_9BACI</name>
<dbReference type="PROSITE" id="PS51085">
    <property type="entry name" value="2FE2S_FER_2"/>
    <property type="match status" value="1"/>
</dbReference>
<reference evidence="2 3" key="1">
    <citation type="submission" date="2024-09" db="EMBL/GenBank/DDBJ databases">
        <authorList>
            <person name="Sun Q."/>
            <person name="Mori K."/>
        </authorList>
    </citation>
    <scope>NUCLEOTIDE SEQUENCE [LARGE SCALE GENOMIC DNA]</scope>
    <source>
        <strain evidence="2 3">NCAIM B.02610</strain>
    </source>
</reference>
<dbReference type="EMBL" id="JBHLUX010000025">
    <property type="protein sequence ID" value="MFC0470808.1"/>
    <property type="molecule type" value="Genomic_DNA"/>
</dbReference>
<protein>
    <submittedName>
        <fullName evidence="2">2Fe-2S iron-sulfur cluster-binding protein</fullName>
    </submittedName>
</protein>
<keyword evidence="3" id="KW-1185">Reference proteome</keyword>
<dbReference type="InterPro" id="IPR036010">
    <property type="entry name" value="2Fe-2S_ferredoxin-like_sf"/>
</dbReference>
<sequence length="99" mass="11063">MDKLERLQIQAYNNNDKKFTVIPESGCAVLGLVNTHYQDPKREGIPFICQKGSCRSCVIKIEGNEELLEPPTKAEQMSLSVGKTTIKSGYRLACLAKFK</sequence>
<dbReference type="Proteomes" id="UP001589838">
    <property type="component" value="Unassembled WGS sequence"/>
</dbReference>
<proteinExistence type="predicted"/>
<organism evidence="2 3">
    <name type="scientific">Halalkalibacter kiskunsagensis</name>
    <dbReference type="NCBI Taxonomy" id="1548599"/>
    <lineage>
        <taxon>Bacteria</taxon>
        <taxon>Bacillati</taxon>
        <taxon>Bacillota</taxon>
        <taxon>Bacilli</taxon>
        <taxon>Bacillales</taxon>
        <taxon>Bacillaceae</taxon>
        <taxon>Halalkalibacter</taxon>
    </lineage>
</organism>
<accession>A0ABV6KBW7</accession>
<dbReference type="InterPro" id="IPR001041">
    <property type="entry name" value="2Fe-2S_ferredoxin-type"/>
</dbReference>
<feature type="domain" description="2Fe-2S ferredoxin-type" evidence="1">
    <location>
        <begin position="5"/>
        <end position="99"/>
    </location>
</feature>
<dbReference type="CDD" id="cd00207">
    <property type="entry name" value="fer2"/>
    <property type="match status" value="1"/>
</dbReference>
<evidence type="ECO:0000313" key="2">
    <source>
        <dbReference type="EMBL" id="MFC0470808.1"/>
    </source>
</evidence>
<evidence type="ECO:0000313" key="3">
    <source>
        <dbReference type="Proteomes" id="UP001589838"/>
    </source>
</evidence>
<comment type="caution">
    <text evidence="2">The sequence shown here is derived from an EMBL/GenBank/DDBJ whole genome shotgun (WGS) entry which is preliminary data.</text>
</comment>